<sequence>MVVSSVLVAGEGDSSRAAAIALAGRGLDVTLVGHSPRLQDVAAGMVLPVGADLLEAVALWPGIDASAGACAARGRGREASVEERPGTWLVGSIAVDRHVEAELSDGRIENYDLVVLAGDGQMRLITGGDRAPSAGQGASGTGALGPVR</sequence>
<dbReference type="Proteomes" id="UP001500540">
    <property type="component" value="Unassembled WGS sequence"/>
</dbReference>
<organism evidence="2 3">
    <name type="scientific">Microbacterium kribbense</name>
    <dbReference type="NCBI Taxonomy" id="433645"/>
    <lineage>
        <taxon>Bacteria</taxon>
        <taxon>Bacillati</taxon>
        <taxon>Actinomycetota</taxon>
        <taxon>Actinomycetes</taxon>
        <taxon>Micrococcales</taxon>
        <taxon>Microbacteriaceae</taxon>
        <taxon>Microbacterium</taxon>
    </lineage>
</organism>
<proteinExistence type="predicted"/>
<protein>
    <submittedName>
        <fullName evidence="2">Uncharacterized protein</fullName>
    </submittedName>
</protein>
<dbReference type="InterPro" id="IPR036188">
    <property type="entry name" value="FAD/NAD-bd_sf"/>
</dbReference>
<feature type="region of interest" description="Disordered" evidence="1">
    <location>
        <begin position="129"/>
        <end position="148"/>
    </location>
</feature>
<reference evidence="3" key="1">
    <citation type="journal article" date="2019" name="Int. J. Syst. Evol. Microbiol.">
        <title>The Global Catalogue of Microorganisms (GCM) 10K type strain sequencing project: providing services to taxonomists for standard genome sequencing and annotation.</title>
        <authorList>
            <consortium name="The Broad Institute Genomics Platform"/>
            <consortium name="The Broad Institute Genome Sequencing Center for Infectious Disease"/>
            <person name="Wu L."/>
            <person name="Ma J."/>
        </authorList>
    </citation>
    <scope>NUCLEOTIDE SEQUENCE [LARGE SCALE GENOMIC DNA]</scope>
    <source>
        <strain evidence="3">JCM 16950</strain>
    </source>
</reference>
<feature type="compositionally biased region" description="Gly residues" evidence="1">
    <location>
        <begin position="137"/>
        <end position="148"/>
    </location>
</feature>
<accession>A0ABP7G6E4</accession>
<dbReference type="EMBL" id="BAABAF010000001">
    <property type="protein sequence ID" value="GAA3755726.1"/>
    <property type="molecule type" value="Genomic_DNA"/>
</dbReference>
<gene>
    <name evidence="2" type="ORF">GCM10022240_05810</name>
</gene>
<name>A0ABP7G6E4_9MICO</name>
<evidence type="ECO:0000313" key="2">
    <source>
        <dbReference type="EMBL" id="GAA3755726.1"/>
    </source>
</evidence>
<comment type="caution">
    <text evidence="2">The sequence shown here is derived from an EMBL/GenBank/DDBJ whole genome shotgun (WGS) entry which is preliminary data.</text>
</comment>
<dbReference type="SUPFAM" id="SSF51905">
    <property type="entry name" value="FAD/NAD(P)-binding domain"/>
    <property type="match status" value="1"/>
</dbReference>
<keyword evidence="3" id="KW-1185">Reference proteome</keyword>
<evidence type="ECO:0000256" key="1">
    <source>
        <dbReference type="SAM" id="MobiDB-lite"/>
    </source>
</evidence>
<evidence type="ECO:0000313" key="3">
    <source>
        <dbReference type="Proteomes" id="UP001500540"/>
    </source>
</evidence>